<feature type="region of interest" description="Disordered" evidence="1">
    <location>
        <begin position="1"/>
        <end position="107"/>
    </location>
</feature>
<dbReference type="EMBL" id="CP073767">
    <property type="protein sequence ID" value="UWZ51448.1"/>
    <property type="molecule type" value="Genomic_DNA"/>
</dbReference>
<evidence type="ECO:0000313" key="3">
    <source>
        <dbReference type="Proteomes" id="UP001058003"/>
    </source>
</evidence>
<feature type="compositionally biased region" description="Polar residues" evidence="1">
    <location>
        <begin position="92"/>
        <end position="105"/>
    </location>
</feature>
<evidence type="ECO:0000313" key="2">
    <source>
        <dbReference type="EMBL" id="UWZ51448.1"/>
    </source>
</evidence>
<feature type="compositionally biased region" description="Low complexity" evidence="1">
    <location>
        <begin position="7"/>
        <end position="33"/>
    </location>
</feature>
<accession>A0A9Q9IDZ6</accession>
<organism evidence="2 3">
    <name type="scientific">Dactylosporangium aurantiacum</name>
    <dbReference type="NCBI Taxonomy" id="35754"/>
    <lineage>
        <taxon>Bacteria</taxon>
        <taxon>Bacillati</taxon>
        <taxon>Actinomycetota</taxon>
        <taxon>Actinomycetes</taxon>
        <taxon>Micromonosporales</taxon>
        <taxon>Micromonosporaceae</taxon>
        <taxon>Dactylosporangium</taxon>
    </lineage>
</organism>
<name>A0A9Q9IDZ6_9ACTN</name>
<dbReference type="AlphaFoldDB" id="A0A9Q9IDZ6"/>
<proteinExistence type="predicted"/>
<keyword evidence="3" id="KW-1185">Reference proteome</keyword>
<sequence>MRDENFQQAPFGSGQASQAQQTPGAQQTGTGPQPTGPQPTGPEGRGGGYPEGTPAQGGYPEGAPQGGYPEGAPPQGGHPEGAPAQGGYPEGTPQSAYPETGQAQEQAIWDAAEADRIRQRWHEVQTHFVEDPRGSVTEARQLVDDAVQSLAGCVRQREEQLEHAGARSSDSTEGMRDTVLQYHQLLDRLLTV</sequence>
<dbReference type="RefSeq" id="WP_033364419.1">
    <property type="nucleotide sequence ID" value="NZ_CP073767.1"/>
</dbReference>
<gene>
    <name evidence="2" type="ORF">Daura_32460</name>
</gene>
<dbReference type="OrthoDB" id="123178at2"/>
<reference evidence="2" key="1">
    <citation type="submission" date="2021-04" db="EMBL/GenBank/DDBJ databases">
        <title>Dactylosporangium aurantiacum NRRL B-8018 full assembly.</title>
        <authorList>
            <person name="Hartkoorn R.C."/>
            <person name="Beaudoing E."/>
            <person name="Hot D."/>
        </authorList>
    </citation>
    <scope>NUCLEOTIDE SEQUENCE</scope>
    <source>
        <strain evidence="2">NRRL B-8018</strain>
    </source>
</reference>
<protein>
    <submittedName>
        <fullName evidence="2">Uncharacterized protein</fullName>
    </submittedName>
</protein>
<dbReference type="Proteomes" id="UP001058003">
    <property type="component" value="Chromosome"/>
</dbReference>
<dbReference type="KEGG" id="daur:Daura_32460"/>
<evidence type="ECO:0000256" key="1">
    <source>
        <dbReference type="SAM" id="MobiDB-lite"/>
    </source>
</evidence>